<accession>A0A1J5PFT5</accession>
<proteinExistence type="predicted"/>
<feature type="region of interest" description="Disordered" evidence="1">
    <location>
        <begin position="256"/>
        <end position="288"/>
    </location>
</feature>
<feature type="compositionally biased region" description="Basic and acidic residues" evidence="1">
    <location>
        <begin position="302"/>
        <end position="311"/>
    </location>
</feature>
<evidence type="ECO:0000313" key="2">
    <source>
        <dbReference type="EMBL" id="OIQ70066.1"/>
    </source>
</evidence>
<evidence type="ECO:0000256" key="1">
    <source>
        <dbReference type="SAM" id="MobiDB-lite"/>
    </source>
</evidence>
<organism evidence="2">
    <name type="scientific">mine drainage metagenome</name>
    <dbReference type="NCBI Taxonomy" id="410659"/>
    <lineage>
        <taxon>unclassified sequences</taxon>
        <taxon>metagenomes</taxon>
        <taxon>ecological metagenomes</taxon>
    </lineage>
</organism>
<feature type="compositionally biased region" description="Basic residues" evidence="1">
    <location>
        <begin position="322"/>
        <end position="339"/>
    </location>
</feature>
<protein>
    <submittedName>
        <fullName evidence="2">Uncharacterized protein</fullName>
    </submittedName>
</protein>
<dbReference type="EMBL" id="MLJW01004383">
    <property type="protein sequence ID" value="OIQ70066.1"/>
    <property type="molecule type" value="Genomic_DNA"/>
</dbReference>
<gene>
    <name evidence="2" type="ORF">GALL_483250</name>
</gene>
<feature type="region of interest" description="Disordered" evidence="1">
    <location>
        <begin position="302"/>
        <end position="339"/>
    </location>
</feature>
<feature type="compositionally biased region" description="Basic and acidic residues" evidence="1">
    <location>
        <begin position="7"/>
        <end position="71"/>
    </location>
</feature>
<comment type="caution">
    <text evidence="2">The sequence shown here is derived from an EMBL/GenBank/DDBJ whole genome shotgun (WGS) entry which is preliminary data.</text>
</comment>
<feature type="region of interest" description="Disordered" evidence="1">
    <location>
        <begin position="1"/>
        <end position="78"/>
    </location>
</feature>
<dbReference type="AlphaFoldDB" id="A0A1J5PFT5"/>
<reference evidence="2" key="1">
    <citation type="submission" date="2016-10" db="EMBL/GenBank/DDBJ databases">
        <title>Sequence of Gallionella enrichment culture.</title>
        <authorList>
            <person name="Poehlein A."/>
            <person name="Muehling M."/>
            <person name="Daniel R."/>
        </authorList>
    </citation>
    <scope>NUCLEOTIDE SEQUENCE</scope>
</reference>
<name>A0A1J5PFT5_9ZZZZ</name>
<sequence length="339" mass="37613">MLGHSGGGREGRELADGRRASARTTEDHEVRHRTAARPEHREGVHQHVGPLERLHATGEQHDPPGRVEPEPSARSGPVAGCEQLEIDARCDRVDAVRVRSVQLDEVARLLVGARDEGVGLRDHLLLPDHATVRLGSVPRRKGGVLDPCHRVHRVHERHVPPIGRQPPDLTGEPVVRVHDVVPARRPRGLRPQHPCGHRAQLSREIALVEPLERSCRHVVDQDRRHHADVDLVAEQDRAGLLAAEDAPVRVRAGQDHGLGECRRGRPREDLHARTTPGERVRQPRDVDVHPAGIADARLVQRRGVDRQHGDPELSMGPVGHRVTSRSGRRRRVRAGRSCA</sequence>